<sequence>MTTPAPPLAAGPAAARRSLEGLALGDASGERRFPLFRAPRRAFSPSRPEPGTAGAG</sequence>
<evidence type="ECO:0000313" key="3">
    <source>
        <dbReference type="Proteomes" id="UP000181909"/>
    </source>
</evidence>
<organism evidence="2 3">
    <name type="scientific">Streptomyces atratus</name>
    <dbReference type="NCBI Taxonomy" id="1893"/>
    <lineage>
        <taxon>Bacteria</taxon>
        <taxon>Bacillati</taxon>
        <taxon>Actinomycetota</taxon>
        <taxon>Actinomycetes</taxon>
        <taxon>Kitasatosporales</taxon>
        <taxon>Streptomycetaceae</taxon>
        <taxon>Streptomyces</taxon>
    </lineage>
</organism>
<gene>
    <name evidence="2" type="ORF">SAMN02787144_100240</name>
</gene>
<protein>
    <submittedName>
        <fullName evidence="2">Uncharacterized protein</fullName>
    </submittedName>
</protein>
<feature type="compositionally biased region" description="Low complexity" evidence="1">
    <location>
        <begin position="35"/>
        <end position="50"/>
    </location>
</feature>
<feature type="region of interest" description="Disordered" evidence="1">
    <location>
        <begin position="21"/>
        <end position="56"/>
    </location>
</feature>
<dbReference type="AlphaFoldDB" id="A0A1K1VNV9"/>
<evidence type="ECO:0000313" key="2">
    <source>
        <dbReference type="EMBL" id="SFX26380.1"/>
    </source>
</evidence>
<name>A0A1K1VNV9_STRAR</name>
<dbReference type="EMBL" id="FPJO01000002">
    <property type="protein sequence ID" value="SFX26380.1"/>
    <property type="molecule type" value="Genomic_DNA"/>
</dbReference>
<reference evidence="2 3" key="1">
    <citation type="submission" date="2016-11" db="EMBL/GenBank/DDBJ databases">
        <authorList>
            <person name="Jaros S."/>
            <person name="Januszkiewicz K."/>
            <person name="Wedrychowicz H."/>
        </authorList>
    </citation>
    <scope>NUCLEOTIDE SEQUENCE [LARGE SCALE GENOMIC DNA]</scope>
    <source>
        <strain evidence="2 3">OK807</strain>
    </source>
</reference>
<evidence type="ECO:0000256" key="1">
    <source>
        <dbReference type="SAM" id="MobiDB-lite"/>
    </source>
</evidence>
<proteinExistence type="predicted"/>
<dbReference type="Proteomes" id="UP000181909">
    <property type="component" value="Unassembled WGS sequence"/>
</dbReference>
<accession>A0A1K1VNV9</accession>